<sequence>MYKVMIVDDMEIIRIQLKRLKVWGVVSDFEIVDEARNGHEALIKLQTNTVDLIITDIRMPMVDGVELLEQVMKKKLASCVVLLSEYSEFEYARKGLVLGAFDYLVKPINSNDIRQLLDRAKLLISEKKEEEKKLKEYNPLLDVAQILELLESGTTVENLAHSIFDKLVLEHFDKIRMHHFITEFFQAVLEAINNNMPWFIKFADLSCIKTLKLYNATSLEELRDIYISCIKDLEVQIMYLYLGKSYGSLINEVSIFILNNVENEITLSTIATYMHMNKNYLCEIFKKKTRMSLLEYIIKVKIERAKKMLRECEDRAYEIADKLGYKDPEYFSKLFKKCSGMSPTEYRKLKS</sequence>
<evidence type="ECO:0000313" key="1">
    <source>
        <dbReference type="EMBL" id="GKX68142.1"/>
    </source>
</evidence>
<organism evidence="1 2">
    <name type="scientific">Inconstantimicrobium mannanitabidum</name>
    <dbReference type="NCBI Taxonomy" id="1604901"/>
    <lineage>
        <taxon>Bacteria</taxon>
        <taxon>Bacillati</taxon>
        <taxon>Bacillota</taxon>
        <taxon>Clostridia</taxon>
        <taxon>Eubacteriales</taxon>
        <taxon>Clostridiaceae</taxon>
        <taxon>Inconstantimicrobium</taxon>
    </lineage>
</organism>
<protein>
    <submittedName>
        <fullName evidence="1">Uncharacterized protein</fullName>
    </submittedName>
</protein>
<reference evidence="1" key="1">
    <citation type="journal article" date="2025" name="Int. J. Syst. Evol. Microbiol.">
        <title>Inconstantimicrobium mannanitabidum sp. nov., a novel member of the family Clostridiaceae isolated from anoxic soil under the treatment of reductive soil disinfestation.</title>
        <authorList>
            <person name="Ueki A."/>
            <person name="Tonouchi A."/>
            <person name="Honma S."/>
            <person name="Kaku N."/>
            <person name="Ueki K."/>
        </authorList>
    </citation>
    <scope>NUCLEOTIDE SEQUENCE</scope>
    <source>
        <strain evidence="1">TW13</strain>
    </source>
</reference>
<keyword evidence="2" id="KW-1185">Reference proteome</keyword>
<dbReference type="EMBL" id="BROD01000001">
    <property type="protein sequence ID" value="GKX68142.1"/>
    <property type="molecule type" value="Genomic_DNA"/>
</dbReference>
<proteinExistence type="predicted"/>
<gene>
    <name evidence="1" type="ORF">rsdtw13_34000</name>
</gene>
<name>A0ACB5RGD3_9CLOT</name>
<evidence type="ECO:0000313" key="2">
    <source>
        <dbReference type="Proteomes" id="UP001058074"/>
    </source>
</evidence>
<dbReference type="Proteomes" id="UP001058074">
    <property type="component" value="Unassembled WGS sequence"/>
</dbReference>
<accession>A0ACB5RGD3</accession>
<comment type="caution">
    <text evidence="1">The sequence shown here is derived from an EMBL/GenBank/DDBJ whole genome shotgun (WGS) entry which is preliminary data.</text>
</comment>